<feature type="transmembrane region" description="Helical" evidence="1">
    <location>
        <begin position="244"/>
        <end position="264"/>
    </location>
</feature>
<protein>
    <submittedName>
        <fullName evidence="2">Uncharacterized protein</fullName>
    </submittedName>
</protein>
<reference evidence="2" key="1">
    <citation type="submission" date="2021-01" db="EMBL/GenBank/DDBJ databases">
        <authorList>
            <person name="Corre E."/>
            <person name="Pelletier E."/>
            <person name="Niang G."/>
            <person name="Scheremetjew M."/>
            <person name="Finn R."/>
            <person name="Kale V."/>
            <person name="Holt S."/>
            <person name="Cochrane G."/>
            <person name="Meng A."/>
            <person name="Brown T."/>
            <person name="Cohen L."/>
        </authorList>
    </citation>
    <scope>NUCLEOTIDE SEQUENCE</scope>
    <source>
        <strain evidence="2">NIES-381</strain>
    </source>
</reference>
<dbReference type="AlphaFoldDB" id="A0A7S1IXM2"/>
<accession>A0A7S1IXM2</accession>
<feature type="transmembrane region" description="Helical" evidence="1">
    <location>
        <begin position="60"/>
        <end position="79"/>
    </location>
</feature>
<feature type="transmembrane region" description="Helical" evidence="1">
    <location>
        <begin position="159"/>
        <end position="181"/>
    </location>
</feature>
<feature type="transmembrane region" description="Helical" evidence="1">
    <location>
        <begin position="32"/>
        <end position="53"/>
    </location>
</feature>
<keyword evidence="1" id="KW-0472">Membrane</keyword>
<keyword evidence="1" id="KW-1133">Transmembrane helix</keyword>
<dbReference type="EMBL" id="HBGA01100220">
    <property type="protein sequence ID" value="CAD9026257.1"/>
    <property type="molecule type" value="Transcribed_RNA"/>
</dbReference>
<evidence type="ECO:0000256" key="1">
    <source>
        <dbReference type="SAM" id="Phobius"/>
    </source>
</evidence>
<proteinExistence type="predicted"/>
<feature type="transmembrane region" description="Helical" evidence="1">
    <location>
        <begin position="91"/>
        <end position="112"/>
    </location>
</feature>
<organism evidence="2">
    <name type="scientific">Eutreptiella gymnastica</name>
    <dbReference type="NCBI Taxonomy" id="73025"/>
    <lineage>
        <taxon>Eukaryota</taxon>
        <taxon>Discoba</taxon>
        <taxon>Euglenozoa</taxon>
        <taxon>Euglenida</taxon>
        <taxon>Spirocuta</taxon>
        <taxon>Euglenophyceae</taxon>
        <taxon>Eutreptiales</taxon>
        <taxon>Eutreptiaceae</taxon>
        <taxon>Eutreptiella</taxon>
    </lineage>
</organism>
<feature type="transmembrane region" description="Helical" evidence="1">
    <location>
        <begin position="124"/>
        <end position="147"/>
    </location>
</feature>
<evidence type="ECO:0000313" key="2">
    <source>
        <dbReference type="EMBL" id="CAD9026257.1"/>
    </source>
</evidence>
<sequence>MSYPSSDTADSFWCLTCVKCTSNWCTYRGVSLFHSGVEALVVIFCIYEVLTLFKHQVRRSLYMLFGLQAACLSIANFITLQNAQLGLVALAMNYMVPLTAISADTVMISYWVKTFYSHREGYVQTVNTITFICNFFLYSFSAVFTLLHMQNFLPDPSTLFFVLGGALVVMSICCLTFVIAFSRTLSNYECFLPFGALKPLRWTLWAAAMSCISYLIRSVVILSYGVGKTWVHHVLADPRWCSLYSLLLIFLPSWVCVLAFSSWFMKLANSKWPMDQPQYGGPRSAQCLTRDTSYLQGLRHSPLPPSSSSSFV</sequence>
<feature type="transmembrane region" description="Helical" evidence="1">
    <location>
        <begin position="202"/>
        <end position="224"/>
    </location>
</feature>
<name>A0A7S1IXM2_9EUGL</name>
<keyword evidence="1" id="KW-0812">Transmembrane</keyword>
<gene>
    <name evidence="2" type="ORF">EGYM00392_LOCUS37387</name>
</gene>